<protein>
    <recommendedName>
        <fullName evidence="2">HIT domain-containing protein</fullName>
    </recommendedName>
</protein>
<evidence type="ECO:0000259" key="2">
    <source>
        <dbReference type="PROSITE" id="PS51084"/>
    </source>
</evidence>
<name>A0ABQ5QSN3_9ACTN</name>
<proteinExistence type="predicted"/>
<comment type="caution">
    <text evidence="3">The sequence shown here is derived from an EMBL/GenBank/DDBJ whole genome shotgun (WGS) entry which is preliminary data.</text>
</comment>
<dbReference type="PANTHER" id="PTHR46648">
    <property type="entry name" value="HIT FAMILY PROTEIN 1"/>
    <property type="match status" value="1"/>
</dbReference>
<dbReference type="PRINTS" id="PR00332">
    <property type="entry name" value="HISTRIAD"/>
</dbReference>
<accession>A0ABQ5QSN3</accession>
<keyword evidence="4" id="KW-1185">Reference proteome</keyword>
<evidence type="ECO:0000313" key="3">
    <source>
        <dbReference type="EMBL" id="GLH97613.1"/>
    </source>
</evidence>
<evidence type="ECO:0000256" key="1">
    <source>
        <dbReference type="PROSITE-ProRule" id="PRU00464"/>
    </source>
</evidence>
<dbReference type="PANTHER" id="PTHR46648:SF1">
    <property type="entry name" value="ADENOSINE 5'-MONOPHOSPHORAMIDASE HNT1"/>
    <property type="match status" value="1"/>
</dbReference>
<evidence type="ECO:0000313" key="4">
    <source>
        <dbReference type="Proteomes" id="UP001144280"/>
    </source>
</evidence>
<dbReference type="InterPro" id="IPR011146">
    <property type="entry name" value="HIT-like"/>
</dbReference>
<dbReference type="EMBL" id="BSDI01000011">
    <property type="protein sequence ID" value="GLH97613.1"/>
    <property type="molecule type" value="Genomic_DNA"/>
</dbReference>
<sequence>MLRTDRIVAFFPLDPVAPGHTLVVPHSHAPDIWSIDRDTGHALMDATLEIAEAVRRALPIDGLNVIQSNGEAATQSVPHLHIHVVPRQWGDAMDIGWPSKTNWGDGAIDAAQDKLRAVLGQR</sequence>
<dbReference type="Pfam" id="PF01230">
    <property type="entry name" value="HIT"/>
    <property type="match status" value="1"/>
</dbReference>
<dbReference type="Gene3D" id="3.30.428.10">
    <property type="entry name" value="HIT-like"/>
    <property type="match status" value="1"/>
</dbReference>
<feature type="short sequence motif" description="Histidine triad motif" evidence="1">
    <location>
        <begin position="79"/>
        <end position="83"/>
    </location>
</feature>
<reference evidence="3" key="1">
    <citation type="submission" date="2022-12" db="EMBL/GenBank/DDBJ databases">
        <title>New Phytohabitans aurantiacus sp. RD004123 nov., an actinomycete isolated from soil.</title>
        <authorList>
            <person name="Triningsih D.W."/>
            <person name="Harunari E."/>
            <person name="Igarashi Y."/>
        </authorList>
    </citation>
    <scope>NUCLEOTIDE SEQUENCE</scope>
    <source>
        <strain evidence="3">RD004123</strain>
    </source>
</reference>
<dbReference type="InterPro" id="IPR001310">
    <property type="entry name" value="Histidine_triad_HIT"/>
</dbReference>
<dbReference type="Proteomes" id="UP001144280">
    <property type="component" value="Unassembled WGS sequence"/>
</dbReference>
<organism evidence="3 4">
    <name type="scientific">Phytohabitans aurantiacus</name>
    <dbReference type="NCBI Taxonomy" id="3016789"/>
    <lineage>
        <taxon>Bacteria</taxon>
        <taxon>Bacillati</taxon>
        <taxon>Actinomycetota</taxon>
        <taxon>Actinomycetes</taxon>
        <taxon>Micromonosporales</taxon>
        <taxon>Micromonosporaceae</taxon>
    </lineage>
</organism>
<gene>
    <name evidence="3" type="ORF">Pa4123_28880</name>
</gene>
<dbReference type="InterPro" id="IPR036265">
    <property type="entry name" value="HIT-like_sf"/>
</dbReference>
<feature type="domain" description="HIT" evidence="2">
    <location>
        <begin position="1"/>
        <end position="94"/>
    </location>
</feature>
<dbReference type="PROSITE" id="PS51084">
    <property type="entry name" value="HIT_2"/>
    <property type="match status" value="1"/>
</dbReference>
<dbReference type="SUPFAM" id="SSF54197">
    <property type="entry name" value="HIT-like"/>
    <property type="match status" value="1"/>
</dbReference>